<dbReference type="InterPro" id="IPR025711">
    <property type="entry name" value="PepSY"/>
</dbReference>
<evidence type="ECO:0000313" key="2">
    <source>
        <dbReference type="EMBL" id="SMD32736.1"/>
    </source>
</evidence>
<name>A0A1W2G8W6_REIFA</name>
<feature type="domain" description="PepSY" evidence="1">
    <location>
        <begin position="158"/>
        <end position="216"/>
    </location>
</feature>
<dbReference type="Pfam" id="PF03413">
    <property type="entry name" value="PepSY"/>
    <property type="match status" value="1"/>
</dbReference>
<evidence type="ECO:0000259" key="1">
    <source>
        <dbReference type="Pfam" id="PF03413"/>
    </source>
</evidence>
<proteinExistence type="predicted"/>
<dbReference type="EMBL" id="FWYF01000001">
    <property type="protein sequence ID" value="SMD32736.1"/>
    <property type="molecule type" value="Genomic_DNA"/>
</dbReference>
<dbReference type="RefSeq" id="WP_139793752.1">
    <property type="nucleotide sequence ID" value="NZ_FWYF01000001.1"/>
</dbReference>
<dbReference type="Gene3D" id="3.10.450.40">
    <property type="match status" value="1"/>
</dbReference>
<keyword evidence="3" id="KW-1185">Reference proteome</keyword>
<dbReference type="PROSITE" id="PS51257">
    <property type="entry name" value="PROKAR_LIPOPROTEIN"/>
    <property type="match status" value="1"/>
</dbReference>
<dbReference type="Proteomes" id="UP000192472">
    <property type="component" value="Unassembled WGS sequence"/>
</dbReference>
<organism evidence="2 3">
    <name type="scientific">Reichenbachiella faecimaris</name>
    <dbReference type="NCBI Taxonomy" id="692418"/>
    <lineage>
        <taxon>Bacteria</taxon>
        <taxon>Pseudomonadati</taxon>
        <taxon>Bacteroidota</taxon>
        <taxon>Cytophagia</taxon>
        <taxon>Cytophagales</taxon>
        <taxon>Reichenbachiellaceae</taxon>
        <taxon>Reichenbachiella</taxon>
    </lineage>
</organism>
<gene>
    <name evidence="2" type="ORF">SAMN04488029_1087</name>
</gene>
<sequence length="526" mass="58787">MRKFIIPLFVVAFLFSCGEDDILNDSTDDTTDDEIVDETSDDEDVIVAYESESFDDLTIADFDHIDTPYEVELSALSAGRILKDSDDLATMISDLLDGALISVEEDESRGLSVYVVKIIFDDGSVVNVTVVQDIFEILSIEAIPSNDLQSEVSIDGFISLETAIQTANELIDGDIVRWEISLEEDNVLEFEIHIESTDGTRYEIELDAASGELIAQKIFENEEDVAEFEEEAEEENPEISSDILAAVANFIDESVIYAQTVDNEGDGIDDWNVLVETSSGAIVALVIDSSTKELKEATGDAGPFDYEMSFLTDGVSFSEQLATVEGQMSIDVDRWNYGYQVTAGFEYWGLNFYAEDDNGNLTTVSIHAASGEWVESNTTPSEALLTQLESYISGDLESAYLYQNDGVPFWDIKFYTTTGIELNIFIYDDTYEIMRAYDNDNDSEDLSYDFNFGDGAVVDLPEGITIAEDFLGDFDAVSYDWIYYDSQEVDEVEYKTLIISLYDPNQTYYAVWIDVETGSVIKEEIF</sequence>
<accession>A0A1W2G8W6</accession>
<evidence type="ECO:0000313" key="3">
    <source>
        <dbReference type="Proteomes" id="UP000192472"/>
    </source>
</evidence>
<reference evidence="2 3" key="1">
    <citation type="submission" date="2017-04" db="EMBL/GenBank/DDBJ databases">
        <authorList>
            <person name="Afonso C.L."/>
            <person name="Miller P.J."/>
            <person name="Scott M.A."/>
            <person name="Spackman E."/>
            <person name="Goraichik I."/>
            <person name="Dimitrov K.M."/>
            <person name="Suarez D.L."/>
            <person name="Swayne D.E."/>
        </authorList>
    </citation>
    <scope>NUCLEOTIDE SEQUENCE [LARGE SCALE GENOMIC DNA]</scope>
    <source>
        <strain evidence="2 3">DSM 26133</strain>
    </source>
</reference>
<dbReference type="AlphaFoldDB" id="A0A1W2G8W6"/>
<protein>
    <submittedName>
        <fullName evidence="2">Peptidase propeptide and YPEB domain-containing protein</fullName>
    </submittedName>
</protein>